<dbReference type="SUPFAM" id="SSF57850">
    <property type="entry name" value="RING/U-box"/>
    <property type="match status" value="1"/>
</dbReference>
<evidence type="ECO:0000313" key="9">
    <source>
        <dbReference type="EMBL" id="KAF3329170.1"/>
    </source>
</evidence>
<evidence type="ECO:0000259" key="8">
    <source>
        <dbReference type="PROSITE" id="PS50089"/>
    </source>
</evidence>
<keyword evidence="10" id="KW-1185">Reference proteome</keyword>
<dbReference type="PANTHER" id="PTHR46151:SF18">
    <property type="entry name" value="NEP1-INTERACTING PROTEIN-LIKE 2"/>
    <property type="match status" value="1"/>
</dbReference>
<keyword evidence="7" id="KW-1133">Transmembrane helix</keyword>
<dbReference type="Gene3D" id="3.30.40.10">
    <property type="entry name" value="Zinc/RING finger domain, C3HC4 (zinc finger)"/>
    <property type="match status" value="1"/>
</dbReference>
<evidence type="ECO:0000256" key="1">
    <source>
        <dbReference type="ARBA" id="ARBA00004370"/>
    </source>
</evidence>
<keyword evidence="5 7" id="KW-0472">Membrane</keyword>
<proteinExistence type="predicted"/>
<dbReference type="SMART" id="SM00184">
    <property type="entry name" value="RING"/>
    <property type="match status" value="1"/>
</dbReference>
<evidence type="ECO:0000256" key="5">
    <source>
        <dbReference type="ARBA" id="ARBA00023136"/>
    </source>
</evidence>
<keyword evidence="4" id="KW-0862">Zinc</keyword>
<comment type="subcellular location">
    <subcellularLocation>
        <location evidence="1">Membrane</location>
    </subcellularLocation>
</comment>
<evidence type="ECO:0000313" key="10">
    <source>
        <dbReference type="Proteomes" id="UP000623129"/>
    </source>
</evidence>
<evidence type="ECO:0000256" key="7">
    <source>
        <dbReference type="SAM" id="Phobius"/>
    </source>
</evidence>
<evidence type="ECO:0000256" key="3">
    <source>
        <dbReference type="ARBA" id="ARBA00022771"/>
    </source>
</evidence>
<accession>A0A833QMG4</accession>
<keyword evidence="7" id="KW-0812">Transmembrane</keyword>
<feature type="domain" description="RING-type" evidence="8">
    <location>
        <begin position="205"/>
        <end position="247"/>
    </location>
</feature>
<dbReference type="InterPro" id="IPR013083">
    <property type="entry name" value="Znf_RING/FYVE/PHD"/>
</dbReference>
<comment type="caution">
    <text evidence="9">The sequence shown here is derived from an EMBL/GenBank/DDBJ whole genome shotgun (WGS) entry which is preliminary data.</text>
</comment>
<dbReference type="PROSITE" id="PS50089">
    <property type="entry name" value="ZF_RING_2"/>
    <property type="match status" value="1"/>
</dbReference>
<feature type="transmembrane region" description="Helical" evidence="7">
    <location>
        <begin position="54"/>
        <end position="82"/>
    </location>
</feature>
<dbReference type="GO" id="GO:0016020">
    <property type="term" value="C:membrane"/>
    <property type="evidence" value="ECO:0007669"/>
    <property type="project" value="UniProtKB-SubCell"/>
</dbReference>
<protein>
    <submittedName>
        <fullName evidence="9">NEP1-interacting protein-like 2-like protein</fullName>
    </submittedName>
</protein>
<dbReference type="OrthoDB" id="9984778at2759"/>
<sequence>MAAVDVGSRCTCNNSFDGVQRTCVACGRLAGSGIIDGDVDGLDETGASVFLPRLIVGFISGALTGVFAIAGAFTGAVTGALAGRTSDSGILRGAGLGAVAGAVLSIEVLEASRAYWCSERTTDASTSMADFIEELLHARIVQEHFNPTISRFQVNIPVLEIGDENMYDIFGDMSSKGLSDESLKKLPHHEITKERLGIHGEDSSCTVCLQDFVTGETVRSLPLCSHTFHLTCIDKWLVANGSCPVCRQYV</sequence>
<keyword evidence="3 6" id="KW-0863">Zinc-finger</keyword>
<dbReference type="GO" id="GO:0008270">
    <property type="term" value="F:zinc ion binding"/>
    <property type="evidence" value="ECO:0007669"/>
    <property type="project" value="UniProtKB-KW"/>
</dbReference>
<evidence type="ECO:0000256" key="6">
    <source>
        <dbReference type="PROSITE-ProRule" id="PRU00175"/>
    </source>
</evidence>
<dbReference type="Pfam" id="PF13639">
    <property type="entry name" value="zf-RING_2"/>
    <property type="match status" value="1"/>
</dbReference>
<dbReference type="AlphaFoldDB" id="A0A833QMG4"/>
<gene>
    <name evidence="9" type="ORF">FCM35_KLT06248</name>
</gene>
<dbReference type="Proteomes" id="UP000623129">
    <property type="component" value="Unassembled WGS sequence"/>
</dbReference>
<dbReference type="EMBL" id="SWLB01000015">
    <property type="protein sequence ID" value="KAF3329170.1"/>
    <property type="molecule type" value="Genomic_DNA"/>
</dbReference>
<evidence type="ECO:0000256" key="2">
    <source>
        <dbReference type="ARBA" id="ARBA00022723"/>
    </source>
</evidence>
<organism evidence="9 10">
    <name type="scientific">Carex littledalei</name>
    <dbReference type="NCBI Taxonomy" id="544730"/>
    <lineage>
        <taxon>Eukaryota</taxon>
        <taxon>Viridiplantae</taxon>
        <taxon>Streptophyta</taxon>
        <taxon>Embryophyta</taxon>
        <taxon>Tracheophyta</taxon>
        <taxon>Spermatophyta</taxon>
        <taxon>Magnoliopsida</taxon>
        <taxon>Liliopsida</taxon>
        <taxon>Poales</taxon>
        <taxon>Cyperaceae</taxon>
        <taxon>Cyperoideae</taxon>
        <taxon>Cariceae</taxon>
        <taxon>Carex</taxon>
        <taxon>Carex subgen. Euthyceras</taxon>
    </lineage>
</organism>
<dbReference type="InterPro" id="IPR001841">
    <property type="entry name" value="Znf_RING"/>
</dbReference>
<dbReference type="PANTHER" id="PTHR46151">
    <property type="entry name" value="NEP1-INTERACTING PROTEIN-LIKE 2"/>
    <property type="match status" value="1"/>
</dbReference>
<name>A0A833QMG4_9POAL</name>
<evidence type="ECO:0000256" key="4">
    <source>
        <dbReference type="ARBA" id="ARBA00022833"/>
    </source>
</evidence>
<keyword evidence="2" id="KW-0479">Metal-binding</keyword>
<reference evidence="9" key="1">
    <citation type="submission" date="2020-01" db="EMBL/GenBank/DDBJ databases">
        <title>Genome sequence of Kobresia littledalei, the first chromosome-level genome in the family Cyperaceae.</title>
        <authorList>
            <person name="Qu G."/>
        </authorList>
    </citation>
    <scope>NUCLEOTIDE SEQUENCE</scope>
    <source>
        <strain evidence="9">C.B.Clarke</strain>
        <tissue evidence="9">Leaf</tissue>
    </source>
</reference>